<dbReference type="PANTHER" id="PTHR33745:SF3">
    <property type="entry name" value="RSBT CO-ANTAGONIST PROTEIN RSBRC"/>
    <property type="match status" value="1"/>
</dbReference>
<dbReference type="Gene3D" id="3.30.750.24">
    <property type="entry name" value="STAS domain"/>
    <property type="match status" value="1"/>
</dbReference>
<dbReference type="PROSITE" id="PS50801">
    <property type="entry name" value="STAS"/>
    <property type="match status" value="1"/>
</dbReference>
<dbReference type="InterPro" id="IPR025751">
    <property type="entry name" value="RsbRD_N_dom"/>
</dbReference>
<name>A0ABU1IH84_9BURK</name>
<reference evidence="3 4" key="1">
    <citation type="submission" date="2023-08" db="EMBL/GenBank/DDBJ databases">
        <title>Functional and genomic diversity of the sorghum phyllosphere microbiome.</title>
        <authorList>
            <person name="Shade A."/>
        </authorList>
    </citation>
    <scope>NUCLEOTIDE SEQUENCE [LARGE SCALE GENOMIC DNA]</scope>
    <source>
        <strain evidence="3 4">SORGH_AS_0335</strain>
    </source>
</reference>
<dbReference type="InterPro" id="IPR002645">
    <property type="entry name" value="STAS_dom"/>
</dbReference>
<dbReference type="Pfam" id="PF14361">
    <property type="entry name" value="RsbRD_N"/>
    <property type="match status" value="1"/>
</dbReference>
<protein>
    <submittedName>
        <fullName evidence="3">RsbT co-antagonist protein RsbR</fullName>
    </submittedName>
</protein>
<evidence type="ECO:0000313" key="3">
    <source>
        <dbReference type="EMBL" id="MDR6215604.1"/>
    </source>
</evidence>
<dbReference type="RefSeq" id="WP_309830370.1">
    <property type="nucleotide sequence ID" value="NZ_JAVIZX010000001.1"/>
</dbReference>
<gene>
    <name evidence="3" type="ORF">QE399_003293</name>
</gene>
<evidence type="ECO:0000313" key="4">
    <source>
        <dbReference type="Proteomes" id="UP001267710"/>
    </source>
</evidence>
<dbReference type="SUPFAM" id="SSF52091">
    <property type="entry name" value="SpoIIaa-like"/>
    <property type="match status" value="1"/>
</dbReference>
<sequence length="278" mass="29982">MSSLIHQALQQEADGLIQAWMEQARIASPNLAKSASREAGELLDGVRQALAAGADPTQFSSQAWASPRQMLEELSRSRAAQGHSAGDTSNFILSLKRPLFAHVQSKPAADTSATIDAIWAATLLVDSMAQHTVTTFQRAREEIIVRQQEELLELSTPVVKLWDGILAVPMIGTLDSNRTQVVMETLLQKIVETESELAIIDITGVPTVDTLVAQHLLKTVTAIRLMGADCIISGIRPQIAQTIVHLGIDLKDISTKATLADALALALQKTGWGVSLRV</sequence>
<dbReference type="InterPro" id="IPR036513">
    <property type="entry name" value="STAS_dom_sf"/>
</dbReference>
<accession>A0ABU1IH84</accession>
<organism evidence="3 4">
    <name type="scientific">Paracidovorax wautersii</name>
    <dbReference type="NCBI Taxonomy" id="1177982"/>
    <lineage>
        <taxon>Bacteria</taxon>
        <taxon>Pseudomonadati</taxon>
        <taxon>Pseudomonadota</taxon>
        <taxon>Betaproteobacteria</taxon>
        <taxon>Burkholderiales</taxon>
        <taxon>Comamonadaceae</taxon>
        <taxon>Paracidovorax</taxon>
    </lineage>
</organism>
<dbReference type="Proteomes" id="UP001267710">
    <property type="component" value="Unassembled WGS sequence"/>
</dbReference>
<proteinExistence type="predicted"/>
<dbReference type="EMBL" id="JAVIZX010000001">
    <property type="protein sequence ID" value="MDR6215604.1"/>
    <property type="molecule type" value="Genomic_DNA"/>
</dbReference>
<evidence type="ECO:0000259" key="2">
    <source>
        <dbReference type="PROSITE" id="PS50801"/>
    </source>
</evidence>
<evidence type="ECO:0000256" key="1">
    <source>
        <dbReference type="ARBA" id="ARBA00022553"/>
    </source>
</evidence>
<comment type="caution">
    <text evidence="3">The sequence shown here is derived from an EMBL/GenBank/DDBJ whole genome shotgun (WGS) entry which is preliminary data.</text>
</comment>
<dbReference type="InterPro" id="IPR051932">
    <property type="entry name" value="Bact_StressResp_Reg"/>
</dbReference>
<keyword evidence="4" id="KW-1185">Reference proteome</keyword>
<feature type="domain" description="STAS" evidence="2">
    <location>
        <begin position="155"/>
        <end position="266"/>
    </location>
</feature>
<dbReference type="Pfam" id="PF01740">
    <property type="entry name" value="STAS"/>
    <property type="match status" value="1"/>
</dbReference>
<keyword evidence="1" id="KW-0597">Phosphoprotein</keyword>
<dbReference type="CDD" id="cd07041">
    <property type="entry name" value="STAS_RsbR_RsbS_like"/>
    <property type="match status" value="1"/>
</dbReference>
<dbReference type="PANTHER" id="PTHR33745">
    <property type="entry name" value="RSBT ANTAGONIST PROTEIN RSBS-RELATED"/>
    <property type="match status" value="1"/>
</dbReference>